<gene>
    <name evidence="2" type="ORF">N1032_26465</name>
</gene>
<dbReference type="RefSeq" id="WP_259543629.1">
    <property type="nucleotide sequence ID" value="NZ_JANLCJ010000562.1"/>
</dbReference>
<feature type="non-terminal residue" evidence="2">
    <location>
        <position position="1"/>
    </location>
</feature>
<name>A0ABT2HBD4_9MICO</name>
<keyword evidence="3" id="KW-1185">Reference proteome</keyword>
<proteinExistence type="predicted"/>
<feature type="region of interest" description="Disordered" evidence="1">
    <location>
        <begin position="1"/>
        <end position="99"/>
    </location>
</feature>
<evidence type="ECO:0000256" key="1">
    <source>
        <dbReference type="SAM" id="MobiDB-lite"/>
    </source>
</evidence>
<dbReference type="EMBL" id="JANLCJ010000562">
    <property type="protein sequence ID" value="MCS5737278.1"/>
    <property type="molecule type" value="Genomic_DNA"/>
</dbReference>
<evidence type="ECO:0000313" key="3">
    <source>
        <dbReference type="Proteomes" id="UP001165586"/>
    </source>
</evidence>
<organism evidence="2 3">
    <name type="scientific">Herbiconiux daphne</name>
    <dbReference type="NCBI Taxonomy" id="2970914"/>
    <lineage>
        <taxon>Bacteria</taxon>
        <taxon>Bacillati</taxon>
        <taxon>Actinomycetota</taxon>
        <taxon>Actinomycetes</taxon>
        <taxon>Micrococcales</taxon>
        <taxon>Microbacteriaceae</taxon>
        <taxon>Herbiconiux</taxon>
    </lineage>
</organism>
<feature type="compositionally biased region" description="Low complexity" evidence="1">
    <location>
        <begin position="60"/>
        <end position="71"/>
    </location>
</feature>
<dbReference type="Proteomes" id="UP001165586">
    <property type="component" value="Unassembled WGS sequence"/>
</dbReference>
<evidence type="ECO:0000313" key="2">
    <source>
        <dbReference type="EMBL" id="MCS5737278.1"/>
    </source>
</evidence>
<comment type="caution">
    <text evidence="2">The sequence shown here is derived from an EMBL/GenBank/DDBJ whole genome shotgun (WGS) entry which is preliminary data.</text>
</comment>
<feature type="non-terminal residue" evidence="2">
    <location>
        <position position="199"/>
    </location>
</feature>
<protein>
    <submittedName>
        <fullName evidence="2">Uncharacterized protein</fullName>
    </submittedName>
</protein>
<reference evidence="2" key="1">
    <citation type="submission" date="2022-08" db="EMBL/GenBank/DDBJ databases">
        <authorList>
            <person name="Deng Y."/>
            <person name="Han X.-F."/>
            <person name="Zhang Y.-Q."/>
        </authorList>
    </citation>
    <scope>NUCLEOTIDE SEQUENCE</scope>
    <source>
        <strain evidence="2">CPCC 203386</strain>
    </source>
</reference>
<accession>A0ABT2HBD4</accession>
<sequence>NALSGTDAGAIPVPQEQADKNLQSRVGALQSDVQGMLAPTDPAHNPAESAAAPTTDPNSQQGGADAQAKQQAELDRTKQQVADDTTKGGGANTPITTQNPADALATRNQNIQAGVGHATTGINQPEVPKPLTETQQKNVALNDAGQESFKSMNTIGDWFQSKSFLMGMMQTGLSLLDGKGYAESFATGAKYFDDHYGME</sequence>